<dbReference type="AlphaFoldDB" id="A0A8J1UPE0"/>
<evidence type="ECO:0000313" key="2">
    <source>
        <dbReference type="Proteomes" id="UP000749559"/>
    </source>
</evidence>
<dbReference type="Gene3D" id="3.50.4.10">
    <property type="entry name" value="Hepatocyte Growth Factor"/>
    <property type="match status" value="1"/>
</dbReference>
<dbReference type="InterPro" id="IPR003609">
    <property type="entry name" value="Pan_app"/>
</dbReference>
<reference evidence="1" key="1">
    <citation type="submission" date="2022-03" db="EMBL/GenBank/DDBJ databases">
        <authorList>
            <person name="Martin C."/>
        </authorList>
    </citation>
    <scope>NUCLEOTIDE SEQUENCE</scope>
</reference>
<comment type="caution">
    <text evidence="1">The sequence shown here is derived from an EMBL/GenBank/DDBJ whole genome shotgun (WGS) entry which is preliminary data.</text>
</comment>
<accession>A0A8J1UPE0</accession>
<dbReference type="Proteomes" id="UP000749559">
    <property type="component" value="Unassembled WGS sequence"/>
</dbReference>
<protein>
    <submittedName>
        <fullName evidence="1">Uncharacterized protein</fullName>
    </submittedName>
</protein>
<dbReference type="EMBL" id="CAIIXF020000003">
    <property type="protein sequence ID" value="CAH1779793.1"/>
    <property type="molecule type" value="Genomic_DNA"/>
</dbReference>
<keyword evidence="2" id="KW-1185">Reference proteome</keyword>
<sequence length="297" mass="33465">MKVGGIYVLLHVHVVYTIQQAGFFKLIQNDHKLPGYIIQQKMVDSKAECAQLCITRNCFSFNIDNDNMNEKLCEVNSESLQFQGTSLTPQTGSDHYQKVPDIFNVHAVWYHGNTGNIYALTDDRIVYIYADENSLHKPPMQVTDLDNMLPSLTTNEIHDIQFMYAPTINFTRVFEGANIWLYEKDLPKTSPNYFPKAASFVYGVGIPAAPDAVFMTASAYFVKDNIIFISNGSVIDSYDITDPNPTKEFQNVPVINGITSATETGTTGVFLFFENSAFIRYDTATKLYTKSRLHGPQ</sequence>
<organism evidence="1 2">
    <name type="scientific">Owenia fusiformis</name>
    <name type="common">Polychaete worm</name>
    <dbReference type="NCBI Taxonomy" id="6347"/>
    <lineage>
        <taxon>Eukaryota</taxon>
        <taxon>Metazoa</taxon>
        <taxon>Spiralia</taxon>
        <taxon>Lophotrochozoa</taxon>
        <taxon>Annelida</taxon>
        <taxon>Polychaeta</taxon>
        <taxon>Sedentaria</taxon>
        <taxon>Canalipalpata</taxon>
        <taxon>Sabellida</taxon>
        <taxon>Oweniida</taxon>
        <taxon>Oweniidae</taxon>
        <taxon>Owenia</taxon>
    </lineage>
</organism>
<evidence type="ECO:0000313" key="1">
    <source>
        <dbReference type="EMBL" id="CAH1779793.1"/>
    </source>
</evidence>
<dbReference type="Gene3D" id="2.110.10.10">
    <property type="entry name" value="Hemopexin-like domain"/>
    <property type="match status" value="1"/>
</dbReference>
<proteinExistence type="predicted"/>
<gene>
    <name evidence="1" type="ORF">OFUS_LOCUS6564</name>
</gene>
<dbReference type="Pfam" id="PF00024">
    <property type="entry name" value="PAN_1"/>
    <property type="match status" value="1"/>
</dbReference>
<name>A0A8J1UPE0_OWEFU</name>
<dbReference type="SUPFAM" id="SSF50923">
    <property type="entry name" value="Hemopexin-like domain"/>
    <property type="match status" value="1"/>
</dbReference>
<dbReference type="InterPro" id="IPR036375">
    <property type="entry name" value="Hemopexin-like_dom_sf"/>
</dbReference>
<dbReference type="CDD" id="cd01099">
    <property type="entry name" value="PAN_AP_HGF"/>
    <property type="match status" value="1"/>
</dbReference>